<evidence type="ECO:0000313" key="1">
    <source>
        <dbReference type="EMBL" id="GAH97553.1"/>
    </source>
</evidence>
<name>X1LTW4_9ZZZZ</name>
<dbReference type="AlphaFoldDB" id="X1LTW4"/>
<accession>X1LTW4</accession>
<organism evidence="1">
    <name type="scientific">marine sediment metagenome</name>
    <dbReference type="NCBI Taxonomy" id="412755"/>
    <lineage>
        <taxon>unclassified sequences</taxon>
        <taxon>metagenomes</taxon>
        <taxon>ecological metagenomes</taxon>
    </lineage>
</organism>
<reference evidence="1" key="1">
    <citation type="journal article" date="2014" name="Front. Microbiol.">
        <title>High frequency of phylogenetically diverse reductive dehalogenase-homologous genes in deep subseafloor sedimentary metagenomes.</title>
        <authorList>
            <person name="Kawai M."/>
            <person name="Futagami T."/>
            <person name="Toyoda A."/>
            <person name="Takaki Y."/>
            <person name="Nishi S."/>
            <person name="Hori S."/>
            <person name="Arai W."/>
            <person name="Tsubouchi T."/>
            <person name="Morono Y."/>
            <person name="Uchiyama I."/>
            <person name="Ito T."/>
            <person name="Fujiyama A."/>
            <person name="Inagaki F."/>
            <person name="Takami H."/>
        </authorList>
    </citation>
    <scope>NUCLEOTIDE SEQUENCE</scope>
    <source>
        <strain evidence="1">Expedition CK06-06</strain>
    </source>
</reference>
<proteinExistence type="predicted"/>
<comment type="caution">
    <text evidence="1">The sequence shown here is derived from an EMBL/GenBank/DDBJ whole genome shotgun (WGS) entry which is preliminary data.</text>
</comment>
<protein>
    <recommendedName>
        <fullName evidence="2">2-oxoacid:ferredoxin oxidoreductase subunit beta</fullName>
    </recommendedName>
</protein>
<feature type="non-terminal residue" evidence="1">
    <location>
        <position position="36"/>
    </location>
</feature>
<dbReference type="EMBL" id="BARU01047230">
    <property type="protein sequence ID" value="GAH97553.1"/>
    <property type="molecule type" value="Genomic_DNA"/>
</dbReference>
<evidence type="ECO:0008006" key="2">
    <source>
        <dbReference type="Google" id="ProtNLM"/>
    </source>
</evidence>
<sequence>MVTIDDYQGQVTAWCPGCGNFGILQALKKALVDLKL</sequence>
<gene>
    <name evidence="1" type="ORF">S03H2_70864</name>
</gene>